<feature type="transmembrane region" description="Helical" evidence="6">
    <location>
        <begin position="62"/>
        <end position="83"/>
    </location>
</feature>
<gene>
    <name evidence="10" type="primary">LOC106777436</name>
</gene>
<evidence type="ECO:0000256" key="2">
    <source>
        <dbReference type="ARBA" id="ARBA00022737"/>
    </source>
</evidence>
<sequence length="397" mass="45022">MSKSKCNLWSECVQIPFRVVIYMTLCTMPPQHDAYIVTLYISNTCVVNVSVIILFKNTSKVIGFFLFFGLFNEIAYPYTVLLFHHELVLLHAVVMMRTPSSDESGLKKGPWSPEEDKILVDYIQKHGHGSWRALPKLAGLNRCGKSCRLRWTNYLRPDIKRGKFSDEEEQLIINLHAVLGNKWAAIASHLPGRTDNEIKNLWNTHLRKKLLQMGLDPVTHRPRTDHLNLLTNLQQILEAAKIVSSFTNPCEINNALRLHSDVTQLAKFQLLQNMFATPSPSSLTDGFLHDVLGFNQCNNLQNLHDGNSVSQILPNFQNFEAIQQPSPSNSLPNLVSASPERSPVKAENVNANSKECSNPSSTTFELTWGDFMEEDATDNYWKGFIDQHSNQTWSTVQ</sequence>
<keyword evidence="6" id="KW-0472">Membrane</keyword>
<dbReference type="PANTHER" id="PTHR47994:SF5">
    <property type="entry name" value="F14D16.11-RELATED"/>
    <property type="match status" value="1"/>
</dbReference>
<dbReference type="InterPro" id="IPR017930">
    <property type="entry name" value="Myb_dom"/>
</dbReference>
<feature type="domain" description="HTH myb-type" evidence="8">
    <location>
        <begin position="156"/>
        <end position="210"/>
    </location>
</feature>
<dbReference type="Gene3D" id="1.10.10.60">
    <property type="entry name" value="Homeodomain-like"/>
    <property type="match status" value="2"/>
</dbReference>
<keyword evidence="3" id="KW-0238">DNA-binding</keyword>
<name>A0A3Q0EMN3_VIGRR</name>
<evidence type="ECO:0000313" key="10">
    <source>
        <dbReference type="RefSeq" id="XP_022631644.1"/>
    </source>
</evidence>
<dbReference type="Pfam" id="PF00249">
    <property type="entry name" value="Myb_DNA-binding"/>
    <property type="match status" value="2"/>
</dbReference>
<dbReference type="PROSITE" id="PS50090">
    <property type="entry name" value="MYB_LIKE"/>
    <property type="match status" value="2"/>
</dbReference>
<evidence type="ECO:0000256" key="5">
    <source>
        <dbReference type="SAM" id="MobiDB-lite"/>
    </source>
</evidence>
<dbReference type="FunFam" id="1.10.10.60:FF:000001">
    <property type="entry name" value="MYB-related transcription factor"/>
    <property type="match status" value="1"/>
</dbReference>
<dbReference type="SMR" id="A0A3Q0EMN3"/>
<organism evidence="9 10">
    <name type="scientific">Vigna radiata var. radiata</name>
    <name type="common">Mung bean</name>
    <name type="synonym">Phaseolus aureus</name>
    <dbReference type="NCBI Taxonomy" id="3916"/>
    <lineage>
        <taxon>Eukaryota</taxon>
        <taxon>Viridiplantae</taxon>
        <taxon>Streptophyta</taxon>
        <taxon>Embryophyta</taxon>
        <taxon>Tracheophyta</taxon>
        <taxon>Spermatophyta</taxon>
        <taxon>Magnoliopsida</taxon>
        <taxon>eudicotyledons</taxon>
        <taxon>Gunneridae</taxon>
        <taxon>Pentapetalae</taxon>
        <taxon>rosids</taxon>
        <taxon>fabids</taxon>
        <taxon>Fabales</taxon>
        <taxon>Fabaceae</taxon>
        <taxon>Papilionoideae</taxon>
        <taxon>50 kb inversion clade</taxon>
        <taxon>NPAAA clade</taxon>
        <taxon>indigoferoid/millettioid clade</taxon>
        <taxon>Phaseoleae</taxon>
        <taxon>Vigna</taxon>
    </lineage>
</organism>
<dbReference type="GO" id="GO:0003677">
    <property type="term" value="F:DNA binding"/>
    <property type="evidence" value="ECO:0007669"/>
    <property type="project" value="UniProtKB-KW"/>
</dbReference>
<evidence type="ECO:0000256" key="3">
    <source>
        <dbReference type="ARBA" id="ARBA00023125"/>
    </source>
</evidence>
<dbReference type="InterPro" id="IPR015495">
    <property type="entry name" value="Myb_TF_plants"/>
</dbReference>
<keyword evidence="9" id="KW-1185">Reference proteome</keyword>
<comment type="subcellular location">
    <subcellularLocation>
        <location evidence="1">Nucleus</location>
    </subcellularLocation>
</comment>
<keyword evidence="2" id="KW-0677">Repeat</keyword>
<dbReference type="AlphaFoldDB" id="A0A3Q0EMN3"/>
<feature type="domain" description="Myb-like" evidence="7">
    <location>
        <begin position="103"/>
        <end position="155"/>
    </location>
</feature>
<keyword evidence="6" id="KW-0812">Transmembrane</keyword>
<dbReference type="InterPro" id="IPR009057">
    <property type="entry name" value="Homeodomain-like_sf"/>
</dbReference>
<dbReference type="Proteomes" id="UP000087766">
    <property type="component" value="Chromosome 11"/>
</dbReference>
<dbReference type="FunFam" id="1.10.10.60:FF:000349">
    <property type="entry name" value="Transcription factor MYB39"/>
    <property type="match status" value="1"/>
</dbReference>
<dbReference type="SUPFAM" id="SSF46689">
    <property type="entry name" value="Homeodomain-like"/>
    <property type="match status" value="1"/>
</dbReference>
<dbReference type="CDD" id="cd00167">
    <property type="entry name" value="SANT"/>
    <property type="match status" value="2"/>
</dbReference>
<evidence type="ECO:0000256" key="1">
    <source>
        <dbReference type="ARBA" id="ARBA00004123"/>
    </source>
</evidence>
<feature type="transmembrane region" description="Helical" evidence="6">
    <location>
        <begin position="34"/>
        <end position="55"/>
    </location>
</feature>
<evidence type="ECO:0000313" key="9">
    <source>
        <dbReference type="Proteomes" id="UP000087766"/>
    </source>
</evidence>
<reference evidence="9" key="1">
    <citation type="journal article" date="2014" name="Nat. Commun.">
        <title>Genome sequence of mungbean and insights into evolution within Vigna species.</title>
        <authorList>
            <person name="Kang Y.J."/>
            <person name="Kim S.K."/>
            <person name="Kim M.Y."/>
            <person name="Lestari P."/>
            <person name="Kim K.H."/>
            <person name="Ha B.K."/>
            <person name="Jun T.H."/>
            <person name="Hwang W.J."/>
            <person name="Lee T."/>
            <person name="Lee J."/>
            <person name="Shim S."/>
            <person name="Yoon M.Y."/>
            <person name="Jang Y.E."/>
            <person name="Han K.S."/>
            <person name="Taeprayoon P."/>
            <person name="Yoon N."/>
            <person name="Somta P."/>
            <person name="Tanya P."/>
            <person name="Kim K.S."/>
            <person name="Gwag J.G."/>
            <person name="Moon J.K."/>
            <person name="Lee Y.H."/>
            <person name="Park B.S."/>
            <person name="Bombarely A."/>
            <person name="Doyle J.J."/>
            <person name="Jackson S.A."/>
            <person name="Schafleitner R."/>
            <person name="Srinives P."/>
            <person name="Varshney R.K."/>
            <person name="Lee S.H."/>
        </authorList>
    </citation>
    <scope>NUCLEOTIDE SEQUENCE [LARGE SCALE GENOMIC DNA]</scope>
    <source>
        <strain evidence="9">cv. VC1973A</strain>
    </source>
</reference>
<evidence type="ECO:0000259" key="7">
    <source>
        <dbReference type="PROSITE" id="PS50090"/>
    </source>
</evidence>
<keyword evidence="6" id="KW-1133">Transmembrane helix</keyword>
<dbReference type="InterPro" id="IPR001005">
    <property type="entry name" value="SANT/Myb"/>
</dbReference>
<dbReference type="PANTHER" id="PTHR47994">
    <property type="entry name" value="F14D16.11-RELATED"/>
    <property type="match status" value="1"/>
</dbReference>
<evidence type="ECO:0000259" key="8">
    <source>
        <dbReference type="PROSITE" id="PS51294"/>
    </source>
</evidence>
<protein>
    <submittedName>
        <fullName evidence="10">Transcription factor MYB74 isoform X1</fullName>
    </submittedName>
</protein>
<feature type="domain" description="Myb-like" evidence="7">
    <location>
        <begin position="156"/>
        <end position="206"/>
    </location>
</feature>
<dbReference type="GO" id="GO:0005634">
    <property type="term" value="C:nucleus"/>
    <property type="evidence" value="ECO:0007669"/>
    <property type="project" value="UniProtKB-SubCell"/>
</dbReference>
<proteinExistence type="predicted"/>
<dbReference type="RefSeq" id="XP_022631644.1">
    <property type="nucleotide sequence ID" value="XM_022775923.1"/>
</dbReference>
<dbReference type="OrthoDB" id="2143914at2759"/>
<feature type="compositionally biased region" description="Low complexity" evidence="5">
    <location>
        <begin position="325"/>
        <end position="339"/>
    </location>
</feature>
<dbReference type="SMART" id="SM00717">
    <property type="entry name" value="SANT"/>
    <property type="match status" value="2"/>
</dbReference>
<evidence type="ECO:0000256" key="6">
    <source>
        <dbReference type="SAM" id="Phobius"/>
    </source>
</evidence>
<dbReference type="PROSITE" id="PS51294">
    <property type="entry name" value="HTH_MYB"/>
    <property type="match status" value="2"/>
</dbReference>
<evidence type="ECO:0000256" key="4">
    <source>
        <dbReference type="ARBA" id="ARBA00023242"/>
    </source>
</evidence>
<keyword evidence="4" id="KW-0539">Nucleus</keyword>
<dbReference type="GeneID" id="106777436"/>
<feature type="region of interest" description="Disordered" evidence="5">
    <location>
        <begin position="325"/>
        <end position="357"/>
    </location>
</feature>
<reference evidence="10" key="2">
    <citation type="submission" date="2025-08" db="UniProtKB">
        <authorList>
            <consortium name="RefSeq"/>
        </authorList>
    </citation>
    <scope>IDENTIFICATION</scope>
    <source>
        <tissue evidence="10">Leaf</tissue>
    </source>
</reference>
<feature type="domain" description="HTH myb-type" evidence="8">
    <location>
        <begin position="103"/>
        <end position="155"/>
    </location>
</feature>
<accession>A0A3Q0EMN3</accession>